<dbReference type="Pfam" id="PF00005">
    <property type="entry name" value="ABC_tran"/>
    <property type="match status" value="1"/>
</dbReference>
<dbReference type="GO" id="GO:0005886">
    <property type="term" value="C:plasma membrane"/>
    <property type="evidence" value="ECO:0007669"/>
    <property type="project" value="UniProtKB-SubCell"/>
</dbReference>
<keyword evidence="5" id="KW-0547">Nucleotide-binding</keyword>
<evidence type="ECO:0000256" key="1">
    <source>
        <dbReference type="ARBA" id="ARBA00004651"/>
    </source>
</evidence>
<dbReference type="PANTHER" id="PTHR43394:SF1">
    <property type="entry name" value="ATP-BINDING CASSETTE SUB-FAMILY B MEMBER 10, MITOCHONDRIAL"/>
    <property type="match status" value="1"/>
</dbReference>
<dbReference type="RefSeq" id="WP_088906618.1">
    <property type="nucleotide sequence ID" value="NZ_CP018145.1"/>
</dbReference>
<accession>A0A220MCM8</accession>
<feature type="transmembrane region" description="Helical" evidence="9">
    <location>
        <begin position="176"/>
        <end position="194"/>
    </location>
</feature>
<dbReference type="SMART" id="SM00382">
    <property type="entry name" value="AAA"/>
    <property type="match status" value="1"/>
</dbReference>
<dbReference type="InterPro" id="IPR003439">
    <property type="entry name" value="ABC_transporter-like_ATP-bd"/>
</dbReference>
<dbReference type="InterPro" id="IPR017871">
    <property type="entry name" value="ABC_transporter-like_CS"/>
</dbReference>
<evidence type="ECO:0000259" key="10">
    <source>
        <dbReference type="PROSITE" id="PS50893"/>
    </source>
</evidence>
<keyword evidence="8 9" id="KW-0472">Membrane</keyword>
<evidence type="ECO:0000256" key="9">
    <source>
        <dbReference type="SAM" id="Phobius"/>
    </source>
</evidence>
<dbReference type="GO" id="GO:0015421">
    <property type="term" value="F:ABC-type oligopeptide transporter activity"/>
    <property type="evidence" value="ECO:0007669"/>
    <property type="project" value="TreeGrafter"/>
</dbReference>
<proteinExistence type="predicted"/>
<dbReference type="Gene3D" id="1.20.1560.10">
    <property type="entry name" value="ABC transporter type 1, transmembrane domain"/>
    <property type="match status" value="1"/>
</dbReference>
<dbReference type="InterPro" id="IPR003593">
    <property type="entry name" value="AAA+_ATPase"/>
</dbReference>
<dbReference type="PROSITE" id="PS50929">
    <property type="entry name" value="ABC_TM1F"/>
    <property type="match status" value="1"/>
</dbReference>
<evidence type="ECO:0000256" key="4">
    <source>
        <dbReference type="ARBA" id="ARBA00022692"/>
    </source>
</evidence>
<evidence type="ECO:0000256" key="3">
    <source>
        <dbReference type="ARBA" id="ARBA00022475"/>
    </source>
</evidence>
<comment type="subcellular location">
    <subcellularLocation>
        <location evidence="1">Cell membrane</location>
        <topology evidence="1">Multi-pass membrane protein</topology>
    </subcellularLocation>
</comment>
<evidence type="ECO:0000259" key="11">
    <source>
        <dbReference type="PROSITE" id="PS50929"/>
    </source>
</evidence>
<keyword evidence="3" id="KW-1003">Cell membrane</keyword>
<dbReference type="FunFam" id="3.40.50.300:FF:000221">
    <property type="entry name" value="Multidrug ABC transporter ATP-binding protein"/>
    <property type="match status" value="1"/>
</dbReference>
<reference evidence="12 13" key="1">
    <citation type="submission" date="2016-11" db="EMBL/GenBank/DDBJ databases">
        <authorList>
            <person name="Jaros S."/>
            <person name="Januszkiewicz K."/>
            <person name="Wedrychowicz H."/>
        </authorList>
    </citation>
    <scope>NUCLEOTIDE SEQUENCE [LARGE SCALE GENOMIC DNA]</scope>
    <source>
        <strain evidence="12 13">NF2</strain>
    </source>
</reference>
<gene>
    <name evidence="12" type="ORF">BP422_03705</name>
</gene>
<dbReference type="InterPro" id="IPR011527">
    <property type="entry name" value="ABC1_TM_dom"/>
</dbReference>
<dbReference type="SUPFAM" id="SSF90123">
    <property type="entry name" value="ABC transporter transmembrane region"/>
    <property type="match status" value="1"/>
</dbReference>
<evidence type="ECO:0000313" key="12">
    <source>
        <dbReference type="EMBL" id="ASJ52736.1"/>
    </source>
</evidence>
<dbReference type="PROSITE" id="PS50893">
    <property type="entry name" value="ABC_TRANSPORTER_2"/>
    <property type="match status" value="1"/>
</dbReference>
<feature type="domain" description="ABC transmembrane type-1" evidence="11">
    <location>
        <begin position="37"/>
        <end position="323"/>
    </location>
</feature>
<keyword evidence="2" id="KW-0813">Transport</keyword>
<feature type="transmembrane region" description="Helical" evidence="9">
    <location>
        <begin position="75"/>
        <end position="95"/>
    </location>
</feature>
<dbReference type="GO" id="GO:0016887">
    <property type="term" value="F:ATP hydrolysis activity"/>
    <property type="evidence" value="ECO:0007669"/>
    <property type="project" value="InterPro"/>
</dbReference>
<dbReference type="AlphaFoldDB" id="A0A220MCM8"/>
<keyword evidence="4 9" id="KW-0812">Transmembrane</keyword>
<keyword evidence="7 9" id="KW-1133">Transmembrane helix</keyword>
<organism evidence="12 13">
    <name type="scientific">Brevibacillus formosus</name>
    <dbReference type="NCBI Taxonomy" id="54913"/>
    <lineage>
        <taxon>Bacteria</taxon>
        <taxon>Bacillati</taxon>
        <taxon>Bacillota</taxon>
        <taxon>Bacilli</taxon>
        <taxon>Bacillales</taxon>
        <taxon>Paenibacillaceae</taxon>
        <taxon>Brevibacillus</taxon>
    </lineage>
</organism>
<name>A0A220MCM8_9BACL</name>
<evidence type="ECO:0000256" key="5">
    <source>
        <dbReference type="ARBA" id="ARBA00022741"/>
    </source>
</evidence>
<feature type="transmembrane region" description="Helical" evidence="9">
    <location>
        <begin position="266"/>
        <end position="288"/>
    </location>
</feature>
<dbReference type="PROSITE" id="PS00211">
    <property type="entry name" value="ABC_TRANSPORTER_1"/>
    <property type="match status" value="1"/>
</dbReference>
<keyword evidence="6 12" id="KW-0067">ATP-binding</keyword>
<dbReference type="InterPro" id="IPR027417">
    <property type="entry name" value="P-loop_NTPase"/>
</dbReference>
<evidence type="ECO:0000256" key="7">
    <source>
        <dbReference type="ARBA" id="ARBA00022989"/>
    </source>
</evidence>
<dbReference type="KEGG" id="bfm:BP422_03705"/>
<dbReference type="InterPro" id="IPR036640">
    <property type="entry name" value="ABC1_TM_sf"/>
</dbReference>
<dbReference type="PANTHER" id="PTHR43394">
    <property type="entry name" value="ATP-DEPENDENT PERMEASE MDL1, MITOCHONDRIAL"/>
    <property type="match status" value="1"/>
</dbReference>
<evidence type="ECO:0000256" key="8">
    <source>
        <dbReference type="ARBA" id="ARBA00023136"/>
    </source>
</evidence>
<evidence type="ECO:0000256" key="2">
    <source>
        <dbReference type="ARBA" id="ARBA00022448"/>
    </source>
</evidence>
<evidence type="ECO:0000256" key="6">
    <source>
        <dbReference type="ARBA" id="ARBA00022840"/>
    </source>
</evidence>
<dbReference type="SUPFAM" id="SSF52540">
    <property type="entry name" value="P-loop containing nucleoside triphosphate hydrolases"/>
    <property type="match status" value="1"/>
</dbReference>
<dbReference type="Pfam" id="PF00664">
    <property type="entry name" value="ABC_membrane"/>
    <property type="match status" value="1"/>
</dbReference>
<feature type="transmembrane region" description="Helical" evidence="9">
    <location>
        <begin position="35"/>
        <end position="55"/>
    </location>
</feature>
<feature type="transmembrane region" description="Helical" evidence="9">
    <location>
        <begin position="150"/>
        <end position="170"/>
    </location>
</feature>
<protein>
    <submittedName>
        <fullName evidence="12">ABC transporter ATP-binding protein</fullName>
    </submittedName>
</protein>
<evidence type="ECO:0000313" key="13">
    <source>
        <dbReference type="Proteomes" id="UP000197781"/>
    </source>
</evidence>
<dbReference type="InterPro" id="IPR039421">
    <property type="entry name" value="Type_1_exporter"/>
</dbReference>
<dbReference type="GO" id="GO:0005524">
    <property type="term" value="F:ATP binding"/>
    <property type="evidence" value="ECO:0007669"/>
    <property type="project" value="UniProtKB-KW"/>
</dbReference>
<feature type="domain" description="ABC transporter" evidence="10">
    <location>
        <begin position="365"/>
        <end position="605"/>
    </location>
</feature>
<dbReference type="EMBL" id="CP018145">
    <property type="protein sequence ID" value="ASJ52736.1"/>
    <property type="molecule type" value="Genomic_DNA"/>
</dbReference>
<dbReference type="Proteomes" id="UP000197781">
    <property type="component" value="Chromosome"/>
</dbReference>
<dbReference type="Gene3D" id="3.40.50.300">
    <property type="entry name" value="P-loop containing nucleotide triphosphate hydrolases"/>
    <property type="match status" value="1"/>
</dbReference>
<sequence length="614" mass="70605">MYATTEDVFSLKTVIQSFRNWPKIFRLFWTVEKGYFITIVILNIIQGLFPVGMLYVTQELVNAVSTGVGQDWDTIAISFLLFLSFILVKQLVTLLQNYVEGLFQSLLANRLREMVLDKASTLGLADFENAEVQDQLKRAQQETSYRPYQIFVLVLSILSGGISLVSTSLFLFFWKWWVVFILILFPLISFYSYFRLSQQEFYIHWNRAERERKGWYISYLLTHDRAFKEVQIYKLGPYLIKHFRDMIAQFFYEDKKIATSRLKTSLVFECLTIAMIAFMSFIAIKAAFLKEILLGNLVSYLQGITLTHSTSQSLMHSLIGLSQHNMYVEQLFLFLDRDSSDPVKQQKVAIPAAPRQNEPFVLESIEFVNVSFTYPETERLVLQNLSFTIKKGESLAIVGENGSGKTTLVKLLTLLYKDYEGQILINGTDLKAFDLDVIRTKIGVVFQDFMQYEMSVRNNVGFGNLALLQHDDKLYHALEQSGMRSLAEGLEEGLDTQLGKWFADGLQLSGGQWQRIAIARAFLRNADLYILDEPSASLDPLAEKEVFDAFNLLTKERMGIFISHRYSSAQYADRIMVLDQGRIVEFGTHSELIRLQQKYASLYNLQASPFVVHS</sequence>